<dbReference type="SUPFAM" id="SSF50729">
    <property type="entry name" value="PH domain-like"/>
    <property type="match status" value="1"/>
</dbReference>
<accession>A0ABV0N8B3</accession>
<dbReference type="EMBL" id="JAHRIO010030028">
    <property type="protein sequence ID" value="MEQ2167174.1"/>
    <property type="molecule type" value="Genomic_DNA"/>
</dbReference>
<feature type="region of interest" description="Disordered" evidence="5">
    <location>
        <begin position="479"/>
        <end position="503"/>
    </location>
</feature>
<reference evidence="7 8" key="1">
    <citation type="submission" date="2021-06" db="EMBL/GenBank/DDBJ databases">
        <authorList>
            <person name="Palmer J.M."/>
        </authorList>
    </citation>
    <scope>NUCLEOTIDE SEQUENCE [LARGE SCALE GENOMIC DNA]</scope>
    <source>
        <strain evidence="7 8">GA_2019</strain>
        <tissue evidence="7">Muscle</tissue>
    </source>
</reference>
<feature type="compositionally biased region" description="Basic and acidic residues" evidence="5">
    <location>
        <begin position="2006"/>
        <end position="2017"/>
    </location>
</feature>
<feature type="coiled-coil region" evidence="4">
    <location>
        <begin position="513"/>
        <end position="622"/>
    </location>
</feature>
<feature type="coiled-coil region" evidence="4">
    <location>
        <begin position="322"/>
        <end position="349"/>
    </location>
</feature>
<evidence type="ECO:0000256" key="2">
    <source>
        <dbReference type="ARBA" id="ARBA00022771"/>
    </source>
</evidence>
<feature type="compositionally biased region" description="Polar residues" evidence="5">
    <location>
        <begin position="479"/>
        <end position="494"/>
    </location>
</feature>
<gene>
    <name evidence="7" type="ORF">GOODEAATRI_001406</name>
</gene>
<feature type="non-terminal residue" evidence="7">
    <location>
        <position position="1"/>
    </location>
</feature>
<dbReference type="Pfam" id="PF13771">
    <property type="entry name" value="zf-HC5HC2H"/>
    <property type="match status" value="1"/>
</dbReference>
<feature type="compositionally biased region" description="Basic and acidic residues" evidence="5">
    <location>
        <begin position="1934"/>
        <end position="1946"/>
    </location>
</feature>
<dbReference type="InterPro" id="IPR013083">
    <property type="entry name" value="Znf_RING/FYVE/PHD"/>
</dbReference>
<evidence type="ECO:0000313" key="7">
    <source>
        <dbReference type="EMBL" id="MEQ2167174.1"/>
    </source>
</evidence>
<dbReference type="PROSITE" id="PS51805">
    <property type="entry name" value="EPHD"/>
    <property type="match status" value="1"/>
</dbReference>
<feature type="compositionally biased region" description="Basic residues" evidence="5">
    <location>
        <begin position="2061"/>
        <end position="2082"/>
    </location>
</feature>
<sequence length="2362" mass="265476">ASDLDGEIDLSTCYNVTEYQAQRNYGFQIHEGVHTLSAMTAGIRRNWIQAVMKNVRPSTAPDVASSTDDHGSFSALDGLVRPDVAQDSPSCEASSVERESAPSVIKSRARERRREGRSKTFDWAEFRPIAQALAQQRAQEAESLQADRGDLDRSQRREERRKRYECTTSSGHTSVTDGGRIDCEGVDGVVHTDSVSPTSLEQHQMVEEVIEEHWRQVEKTPIREERRVPLPTRESRETTELELLLESYKQGVRLSGPFSGLVLLSWVHRFCCRKNSRHSSFLSPLLCVNQLSGPFSKLEHPLGLEADVTPQTKRPEPVSSQAQSLTKKYQETKELLKLQELKKRNMQAQLGLSLSHSSVKEPTFSDQTTPMSEGAPTELVQKRVSFLLEDSANMIQELEDLLTDEPLTLKELGRVLKLHSFAQCTAGKHELQKLLETWKCQQEIENETLKKSLARAGECIREYEARLLTMEDMVGKVQKQSLENPKSPYSSVSKVENHSETSDVTTGLLSQRVELLTGENSALKQRCQEIVNQLTEADREIDRLKAELVSQQGGKQHHLVMEEMKRLKAELAENQANAIDREYYERELNEKSLRLHEALVTLEELGNTLKDTEKKLQLKEATLRGLGFQADYEDEELHPEEEHLRELLAASQEKVLEAEASLRNTEQRCMELEARNRELVALNQEIEQVSREKLAETENEARMLRERLEMKCRDGQNVGENENVGDEQVDDEGLFKQVIAELEMRSEAFDKVVEMLAKVDSDVETMLGLLRSTLFGSCKEEPLCVSGKEMRSVLEWEFWSQVFSSTELNSEEHKQITESELLQQIKAQKSLELLGKTVCSQGEAECEIPMDFTKMYNWLDNETYAMILRKLVKTLERRSHDLKQIASSLELNRDVKLLSLAVTGFGVGQEQKRFSRYLLDSLKEACLSYVFVRLKVQHERELKQNQTVVQTGSLSCPNCPKLKETASDLQSKLEDLQNHLALASLKPSTTTQTWIQVEGEPIDSVDKTVELEDWVARQRKELQDVKNNYEKELEKLRQEVEKANETIRLHSEENIKERESLTNCMENLKNNHEDEKRKLLKGFEREMQELRSVMSPSDQEKNKMDEHAPPQDASAQTLALRERIQELVSQVSAMAEEMRRRDEQGDTNSLRLKYERDLENLKVEAPLVLAVLSGRVFPSTSAYTSRRICCSSSDDPELTVTFVFLQATCERGFAAMEESHQKVIEELQRKYQRELENLKEEKERLLAEETAATIAAIEAMKNAHRTELEKELDKVRKASSNAENADVEEIRRQHEEELCSFQREIEVLSEQYSQKCLENAHLAQALEAERQALRQCQRENQELNAHNQELNNRLAAEITKMRSMTSEDGAGDSNTTIHGKELYELEVMLRVKESEVQYLKQEINSLKDELQAAQRDKKYATDKYKDIYTELSIVKAKAERDLGRLKEQLQLAHEALGEPSLEDLERGGYGVSSSTLPSVTDLTRKEEECLLSSPSLDALRRVKGSGWAPNAGSTIPLLQFSETGSSDVALRSGDQIHPDNALSHTTVTLSYVSRSHVFSTHNSPLYSVSPISRFSLHPHCNTDNRFGETSCALNQHNPEQDKEPINLATQAEPFPLFSQPQVGPKDDAREYYVQEPPEFNVGVLFSDGYKDQQLGEEEKHSILPENKKCLENGQHDDWSIFGAHSESSSEIDDERGTSDVLFIEAKKLDQVVSDSGGATDLGSVSREYKSPLEDSVSPPSTSVDDAEDVFLLPQASRSPSADGFYPESADDAVHDTLSTDEATRASCVSSVCPTRIDASDPSDESKRSYSRCQAVSEPLIDLTGDACVSHYPENKTGSVVPRVNGNANALERTTKERKLPMRSGRGTRLEAIVMNINSSRYKVSGCILASKKPSASQPTTHDSAFPGSKKTLPGRRRKGKVKTTFSRRAVKRKAVNEKKGKPRNDSESCNDSTSVSVLINETEMSGGSTPAKKPRFAKPSRKSVHLPQSGPVKSKTKPPSQSSAQFREHKNSKKKPELLSAPKPSVEMNASNVSLPGPPPKSPKNNQGDTKARSPESKASPTKKTKAAHAPKRRRRKPKHRQPSSIFSPKEPEIKLKYVNFKEEKKDLRLDSFSPFVRVKRQQSSPALCTIINYSEEIKTEPKQQQAHSSRFISAVVPSTSSLQLGRPSTHSQHQRALVCCLCGQSANSIDLGDLHGPYYPEGYQPNTKAPPTVSGLKEDEDDSSDSDSSSSSMRARHWACSQGAQLKQKGPLGSRRRPSGRTSSPAAKQARLAGGLADVEDWYSPPLLSVEPCEYWLHEDCGIWSAGVFLVKGKVYGLEEAVKVAQETMCSACHNPGATLGCFFKGCPNKYHYRCALESGE</sequence>
<feature type="coiled-coil region" evidence="4">
    <location>
        <begin position="648"/>
        <end position="714"/>
    </location>
</feature>
<feature type="compositionally biased region" description="Low complexity" evidence="5">
    <location>
        <begin position="134"/>
        <end position="144"/>
    </location>
</feature>
<keyword evidence="8" id="KW-1185">Reference proteome</keyword>
<feature type="region of interest" description="Disordered" evidence="5">
    <location>
        <begin position="1713"/>
        <end position="1744"/>
    </location>
</feature>
<dbReference type="Gene3D" id="3.30.40.10">
    <property type="entry name" value="Zinc/RING finger domain, C3HC4 (zinc finger)"/>
    <property type="match status" value="1"/>
</dbReference>
<dbReference type="PANTHER" id="PTHR17271">
    <property type="entry name" value="PLECKSTRIN HOMOLOGY PH DOMAIN-CONTAINING PROTEIN"/>
    <property type="match status" value="1"/>
</dbReference>
<evidence type="ECO:0000256" key="4">
    <source>
        <dbReference type="SAM" id="Coils"/>
    </source>
</evidence>
<evidence type="ECO:0000256" key="5">
    <source>
        <dbReference type="SAM" id="MobiDB-lite"/>
    </source>
</evidence>
<evidence type="ECO:0000256" key="1">
    <source>
        <dbReference type="ARBA" id="ARBA00022723"/>
    </source>
</evidence>
<feature type="compositionally biased region" description="Basic residues" evidence="5">
    <location>
        <begin position="1972"/>
        <end position="1984"/>
    </location>
</feature>
<feature type="region of interest" description="Disordered" evidence="5">
    <location>
        <begin position="134"/>
        <end position="180"/>
    </location>
</feature>
<feature type="region of interest" description="Disordered" evidence="5">
    <location>
        <begin position="84"/>
        <end position="119"/>
    </location>
</feature>
<dbReference type="InterPro" id="IPR034732">
    <property type="entry name" value="EPHD"/>
</dbReference>
<dbReference type="PANTHER" id="PTHR17271:SF12">
    <property type="entry name" value="MYOSIN PHOSPHATASE RHO-INTERACTING PROTEIN ISOFORM X1"/>
    <property type="match status" value="1"/>
</dbReference>
<keyword evidence="4" id="KW-0175">Coiled coil</keyword>
<dbReference type="InterPro" id="IPR052223">
    <property type="entry name" value="Actin_Cytoskeleton_Reg"/>
</dbReference>
<name>A0ABV0N8B3_9TELE</name>
<feature type="coiled-coil region" evidence="4">
    <location>
        <begin position="1217"/>
        <end position="1455"/>
    </location>
</feature>
<feature type="compositionally biased region" description="Polar residues" evidence="5">
    <location>
        <begin position="1947"/>
        <end position="1968"/>
    </location>
</feature>
<protein>
    <recommendedName>
        <fullName evidence="6">PHD-type domain-containing protein</fullName>
    </recommendedName>
</protein>
<feature type="coiled-coil region" evidence="4">
    <location>
        <begin position="959"/>
        <end position="986"/>
    </location>
</feature>
<evidence type="ECO:0000259" key="6">
    <source>
        <dbReference type="PROSITE" id="PS51805"/>
    </source>
</evidence>
<evidence type="ECO:0000313" key="8">
    <source>
        <dbReference type="Proteomes" id="UP001476798"/>
    </source>
</evidence>
<feature type="region of interest" description="Disordered" evidence="5">
    <location>
        <begin position="2198"/>
        <end position="2271"/>
    </location>
</feature>
<feature type="compositionally biased region" description="Polar residues" evidence="5">
    <location>
        <begin position="166"/>
        <end position="176"/>
    </location>
</feature>
<feature type="domain" description="PHD-type" evidence="6">
    <location>
        <begin position="2272"/>
        <end position="2362"/>
    </location>
</feature>
<feature type="compositionally biased region" description="Low complexity" evidence="5">
    <location>
        <begin position="1734"/>
        <end position="1743"/>
    </location>
</feature>
<feature type="region of interest" description="Disordered" evidence="5">
    <location>
        <begin position="1892"/>
        <end position="2091"/>
    </location>
</feature>
<feature type="compositionally biased region" description="Basic residues" evidence="5">
    <location>
        <begin position="1912"/>
        <end position="1921"/>
    </location>
</feature>
<evidence type="ECO:0000256" key="3">
    <source>
        <dbReference type="ARBA" id="ARBA00022833"/>
    </source>
</evidence>
<organism evidence="7 8">
    <name type="scientific">Goodea atripinnis</name>
    <dbReference type="NCBI Taxonomy" id="208336"/>
    <lineage>
        <taxon>Eukaryota</taxon>
        <taxon>Metazoa</taxon>
        <taxon>Chordata</taxon>
        <taxon>Craniata</taxon>
        <taxon>Vertebrata</taxon>
        <taxon>Euteleostomi</taxon>
        <taxon>Actinopterygii</taxon>
        <taxon>Neopterygii</taxon>
        <taxon>Teleostei</taxon>
        <taxon>Neoteleostei</taxon>
        <taxon>Acanthomorphata</taxon>
        <taxon>Ovalentaria</taxon>
        <taxon>Atherinomorphae</taxon>
        <taxon>Cyprinodontiformes</taxon>
        <taxon>Goodeidae</taxon>
        <taxon>Goodea</taxon>
    </lineage>
</organism>
<feature type="coiled-coil region" evidence="4">
    <location>
        <begin position="1015"/>
        <end position="1093"/>
    </location>
</feature>
<comment type="caution">
    <text evidence="7">The sequence shown here is derived from an EMBL/GenBank/DDBJ whole genome shotgun (WGS) entry which is preliminary data.</text>
</comment>
<keyword evidence="2" id="KW-0863">Zinc-finger</keyword>
<feature type="compositionally biased region" description="Polar residues" evidence="5">
    <location>
        <begin position="1893"/>
        <end position="1902"/>
    </location>
</feature>
<dbReference type="Proteomes" id="UP001476798">
    <property type="component" value="Unassembled WGS sequence"/>
</dbReference>
<feature type="compositionally biased region" description="Basic and acidic residues" evidence="5">
    <location>
        <begin position="145"/>
        <end position="165"/>
    </location>
</feature>
<keyword evidence="1" id="KW-0479">Metal-binding</keyword>
<proteinExistence type="predicted"/>
<keyword evidence="3" id="KW-0862">Zinc</keyword>